<dbReference type="RefSeq" id="WP_126834565.1">
    <property type="nucleotide sequence ID" value="NZ_PIPT01000009.1"/>
</dbReference>
<evidence type="ECO:0000256" key="1">
    <source>
        <dbReference type="SAM" id="Phobius"/>
    </source>
</evidence>
<keyword evidence="1" id="KW-1133">Transmembrane helix</keyword>
<dbReference type="AlphaFoldDB" id="A0A432XC61"/>
<dbReference type="Pfam" id="PF01381">
    <property type="entry name" value="HTH_3"/>
    <property type="match status" value="1"/>
</dbReference>
<dbReference type="OrthoDB" id="6193561at2"/>
<sequence length="240" mass="27692">MTLGDYLKQQRTEQELSQAELAEKMGVEQSYLSKLESERSLPSTEILAAWLEALALELDTVLAELDRAYIHAKLSRIPSVDAWLRQQKVQSLVRERIRMYAAVLCIALAVPMFYLGYTKLVFDEAIYEYESPGVVLPGEPQDIYFLTPQLQSGGLAERQEQHLEMLKRRNPKILLLSDYRGEQFNRPIPDAVNDSFTRTYYLEETHQQPRWQNTLLQALGLFLGTFGLVLLIILLRSQKR</sequence>
<dbReference type="PROSITE" id="PS50943">
    <property type="entry name" value="HTH_CROC1"/>
    <property type="match status" value="1"/>
</dbReference>
<dbReference type="SUPFAM" id="SSF47413">
    <property type="entry name" value="lambda repressor-like DNA-binding domains"/>
    <property type="match status" value="1"/>
</dbReference>
<dbReference type="Gene3D" id="1.10.260.40">
    <property type="entry name" value="lambda repressor-like DNA-binding domains"/>
    <property type="match status" value="1"/>
</dbReference>
<feature type="transmembrane region" description="Helical" evidence="1">
    <location>
        <begin position="97"/>
        <end position="117"/>
    </location>
</feature>
<evidence type="ECO:0000313" key="4">
    <source>
        <dbReference type="Proteomes" id="UP000286678"/>
    </source>
</evidence>
<dbReference type="InterPro" id="IPR001387">
    <property type="entry name" value="Cro/C1-type_HTH"/>
</dbReference>
<organism evidence="3 4">
    <name type="scientific">Pseudidiomarina aquimaris</name>
    <dbReference type="NCBI Taxonomy" id="641841"/>
    <lineage>
        <taxon>Bacteria</taxon>
        <taxon>Pseudomonadati</taxon>
        <taxon>Pseudomonadota</taxon>
        <taxon>Gammaproteobacteria</taxon>
        <taxon>Alteromonadales</taxon>
        <taxon>Idiomarinaceae</taxon>
        <taxon>Pseudidiomarina</taxon>
    </lineage>
</organism>
<reference evidence="4" key="1">
    <citation type="journal article" date="2018" name="Front. Microbiol.">
        <title>Genome-Based Analysis Reveals the Taxonomy and Diversity of the Family Idiomarinaceae.</title>
        <authorList>
            <person name="Liu Y."/>
            <person name="Lai Q."/>
            <person name="Shao Z."/>
        </authorList>
    </citation>
    <scope>NUCLEOTIDE SEQUENCE [LARGE SCALE GENOMIC DNA]</scope>
    <source>
        <strain evidence="4">SW15</strain>
    </source>
</reference>
<comment type="caution">
    <text evidence="3">The sequence shown here is derived from an EMBL/GenBank/DDBJ whole genome shotgun (WGS) entry which is preliminary data.</text>
</comment>
<dbReference type="Proteomes" id="UP000286678">
    <property type="component" value="Unassembled WGS sequence"/>
</dbReference>
<dbReference type="SMART" id="SM00530">
    <property type="entry name" value="HTH_XRE"/>
    <property type="match status" value="1"/>
</dbReference>
<dbReference type="InterPro" id="IPR010982">
    <property type="entry name" value="Lambda_DNA-bd_dom_sf"/>
</dbReference>
<dbReference type="EMBL" id="PIPT01000009">
    <property type="protein sequence ID" value="RUO46349.1"/>
    <property type="molecule type" value="Genomic_DNA"/>
</dbReference>
<protein>
    <recommendedName>
        <fullName evidence="2">HTH cro/C1-type domain-containing protein</fullName>
    </recommendedName>
</protein>
<proteinExistence type="predicted"/>
<keyword evidence="4" id="KW-1185">Reference proteome</keyword>
<name>A0A432XC61_9GAMM</name>
<evidence type="ECO:0000259" key="2">
    <source>
        <dbReference type="PROSITE" id="PS50943"/>
    </source>
</evidence>
<gene>
    <name evidence="3" type="ORF">CWE21_11345</name>
</gene>
<evidence type="ECO:0000313" key="3">
    <source>
        <dbReference type="EMBL" id="RUO46349.1"/>
    </source>
</evidence>
<feature type="domain" description="HTH cro/C1-type" evidence="2">
    <location>
        <begin position="7"/>
        <end position="61"/>
    </location>
</feature>
<keyword evidence="1" id="KW-0812">Transmembrane</keyword>
<keyword evidence="1" id="KW-0472">Membrane</keyword>
<dbReference type="GO" id="GO:0003677">
    <property type="term" value="F:DNA binding"/>
    <property type="evidence" value="ECO:0007669"/>
    <property type="project" value="InterPro"/>
</dbReference>
<feature type="transmembrane region" description="Helical" evidence="1">
    <location>
        <begin position="215"/>
        <end position="235"/>
    </location>
</feature>
<accession>A0A432XC61</accession>
<dbReference type="CDD" id="cd00093">
    <property type="entry name" value="HTH_XRE"/>
    <property type="match status" value="1"/>
</dbReference>